<dbReference type="Pfam" id="PF10517">
    <property type="entry name" value="DM13"/>
    <property type="match status" value="1"/>
</dbReference>
<organism evidence="2 3">
    <name type="scientific">Stenomitos frigidus ULC18</name>
    <dbReference type="NCBI Taxonomy" id="2107698"/>
    <lineage>
        <taxon>Bacteria</taxon>
        <taxon>Bacillati</taxon>
        <taxon>Cyanobacteriota</taxon>
        <taxon>Cyanophyceae</taxon>
        <taxon>Leptolyngbyales</taxon>
        <taxon>Leptolyngbyaceae</taxon>
        <taxon>Stenomitos</taxon>
    </lineage>
</organism>
<gene>
    <name evidence="2" type="ORF">C7B82_05460</name>
</gene>
<dbReference type="EMBL" id="PVWK01000027">
    <property type="protein sequence ID" value="PSB32486.1"/>
    <property type="molecule type" value="Genomic_DNA"/>
</dbReference>
<dbReference type="Proteomes" id="UP000239576">
    <property type="component" value="Unassembled WGS sequence"/>
</dbReference>
<protein>
    <submittedName>
        <fullName evidence="2">Electron transfer flavoprotein</fullName>
    </submittedName>
</protein>
<proteinExistence type="predicted"/>
<comment type="caution">
    <text evidence="2">The sequence shown here is derived from an EMBL/GenBank/DDBJ whole genome shotgun (WGS) entry which is preliminary data.</text>
</comment>
<name>A0A2T1EIA3_9CYAN</name>
<evidence type="ECO:0000259" key="1">
    <source>
        <dbReference type="PROSITE" id="PS51549"/>
    </source>
</evidence>
<dbReference type="InterPro" id="IPR019545">
    <property type="entry name" value="DM13_domain"/>
</dbReference>
<feature type="domain" description="DM13" evidence="1">
    <location>
        <begin position="59"/>
        <end position="175"/>
    </location>
</feature>
<accession>A0A2T1EIA3</accession>
<sequence length="178" mass="18935">MNVKRWILLSLASLVFIGYVGRTIKNQAAESPLPSATSAAAQSITSELIAQAMNSTKPTTIKSGSFASGEQSTQGTARIIAQDGKLFLELGEGFKTSNKGPDLVVILHRSSNVLGATKPPAYPLQAGDYLLLAPLRKFSGTQRYAIPATVNVAEYQSAAIWCRKFNATFGAAKLVSSR</sequence>
<dbReference type="PROSITE" id="PS51549">
    <property type="entry name" value="DM13"/>
    <property type="match status" value="1"/>
</dbReference>
<evidence type="ECO:0000313" key="2">
    <source>
        <dbReference type="EMBL" id="PSB32486.1"/>
    </source>
</evidence>
<reference evidence="3" key="1">
    <citation type="submission" date="2018-02" db="EMBL/GenBank/DDBJ databases">
        <authorList>
            <person name="Moore K."/>
            <person name="Momper L."/>
        </authorList>
    </citation>
    <scope>NUCLEOTIDE SEQUENCE [LARGE SCALE GENOMIC DNA]</scope>
    <source>
        <strain evidence="3">ULC18</strain>
    </source>
</reference>
<reference evidence="2 3" key="2">
    <citation type="submission" date="2018-03" db="EMBL/GenBank/DDBJ databases">
        <title>The ancient ancestry and fast evolution of plastids.</title>
        <authorList>
            <person name="Moore K.R."/>
            <person name="Magnabosco C."/>
            <person name="Momper L."/>
            <person name="Gold D.A."/>
            <person name="Bosak T."/>
            <person name="Fournier G.P."/>
        </authorList>
    </citation>
    <scope>NUCLEOTIDE SEQUENCE [LARGE SCALE GENOMIC DNA]</scope>
    <source>
        <strain evidence="2 3">ULC18</strain>
    </source>
</reference>
<dbReference type="AlphaFoldDB" id="A0A2T1EIA3"/>
<evidence type="ECO:0000313" key="3">
    <source>
        <dbReference type="Proteomes" id="UP000239576"/>
    </source>
</evidence>
<dbReference type="OrthoDB" id="463944at2"/>
<dbReference type="RefSeq" id="WP_106255349.1">
    <property type="nucleotide sequence ID" value="NZ_CAWNSW010000015.1"/>
</dbReference>
<keyword evidence="3" id="KW-1185">Reference proteome</keyword>